<name>A0ABP8NIN0_9BACT</name>
<accession>A0ABP8NIN0</accession>
<dbReference type="SUPFAM" id="SSF52317">
    <property type="entry name" value="Class I glutamine amidotransferase-like"/>
    <property type="match status" value="1"/>
</dbReference>
<reference evidence="2" key="1">
    <citation type="journal article" date="2019" name="Int. J. Syst. Evol. Microbiol.">
        <title>The Global Catalogue of Microorganisms (GCM) 10K type strain sequencing project: providing services to taxonomists for standard genome sequencing and annotation.</title>
        <authorList>
            <consortium name="The Broad Institute Genomics Platform"/>
            <consortium name="The Broad Institute Genome Sequencing Center for Infectious Disease"/>
            <person name="Wu L."/>
            <person name="Ma J."/>
        </authorList>
    </citation>
    <scope>NUCLEOTIDE SEQUENCE [LARGE SCALE GENOMIC DNA]</scope>
    <source>
        <strain evidence="2">JCM 17927</strain>
    </source>
</reference>
<evidence type="ECO:0000313" key="2">
    <source>
        <dbReference type="Proteomes" id="UP001501175"/>
    </source>
</evidence>
<protein>
    <submittedName>
        <fullName evidence="1">Uncharacterized protein</fullName>
    </submittedName>
</protein>
<gene>
    <name evidence="1" type="ORF">GCM10023189_51760</name>
</gene>
<sequence length="352" mass="39639">MENRLNITKSAYYLNERVARLTRRQLSIPKKALIQTCRVKMLVVTDYGGSFGDNEGFGLGHFLRAFDEPLPFTSFEITKAHRRSDEDADIENFRFHEHDLSRYDVIWLFAVERPAFRPSGQPVLTLTDAELRAVSEYMDQGGGIFATGDHEDLGVDMCGRIPRIRSMRRWFTAANPGPNEEPFAPAQTGIGRHDTIVDINPALAGVQGDQSDLTPQKIKLNYRYRTYHMGSVIRRQVKYPHLVLCSPDGAINVLPDHMHEGNCEVPADLTKAFNFAGYAIQEYPMVGRARLTPEVIAEAVNHVTNSDFGVIAVLDGHQTNQIGRVLVDATWHHFFNINIAQFGQLKQAVTMV</sequence>
<dbReference type="EMBL" id="BAABHD010000082">
    <property type="protein sequence ID" value="GAA4467676.1"/>
    <property type="molecule type" value="Genomic_DNA"/>
</dbReference>
<proteinExistence type="predicted"/>
<evidence type="ECO:0000313" key="1">
    <source>
        <dbReference type="EMBL" id="GAA4467676.1"/>
    </source>
</evidence>
<organism evidence="1 2">
    <name type="scientific">Nibrella saemangeumensis</name>
    <dbReference type="NCBI Taxonomy" id="1084526"/>
    <lineage>
        <taxon>Bacteria</taxon>
        <taxon>Pseudomonadati</taxon>
        <taxon>Bacteroidota</taxon>
        <taxon>Cytophagia</taxon>
        <taxon>Cytophagales</taxon>
        <taxon>Spirosomataceae</taxon>
        <taxon>Nibrella</taxon>
    </lineage>
</organism>
<comment type="caution">
    <text evidence="1">The sequence shown here is derived from an EMBL/GenBank/DDBJ whole genome shotgun (WGS) entry which is preliminary data.</text>
</comment>
<dbReference type="RefSeq" id="WP_345248571.1">
    <property type="nucleotide sequence ID" value="NZ_BAABHD010000082.1"/>
</dbReference>
<keyword evidence="2" id="KW-1185">Reference proteome</keyword>
<dbReference type="Proteomes" id="UP001501175">
    <property type="component" value="Unassembled WGS sequence"/>
</dbReference>
<dbReference type="InterPro" id="IPR029062">
    <property type="entry name" value="Class_I_gatase-like"/>
</dbReference>